<dbReference type="PROSITE" id="PS00678">
    <property type="entry name" value="WD_REPEATS_1"/>
    <property type="match status" value="1"/>
</dbReference>
<evidence type="ECO:0000256" key="4">
    <source>
        <dbReference type="ARBA" id="ARBA00022737"/>
    </source>
</evidence>
<comment type="pathway">
    <text evidence="6">tRNA modification; N(7)-methylguanine-tRNA biosynthesis.</text>
</comment>
<keyword evidence="5 6" id="KW-0539">Nucleus</keyword>
<evidence type="ECO:0000313" key="10">
    <source>
        <dbReference type="Proteomes" id="UP000521872"/>
    </source>
</evidence>
<evidence type="ECO:0000256" key="8">
    <source>
        <dbReference type="SAM" id="MobiDB-lite"/>
    </source>
</evidence>
<feature type="region of interest" description="Disordered" evidence="8">
    <location>
        <begin position="258"/>
        <end position="317"/>
    </location>
</feature>
<evidence type="ECO:0000256" key="6">
    <source>
        <dbReference type="HAMAP-Rule" id="MF_03056"/>
    </source>
</evidence>
<proteinExistence type="inferred from homology"/>
<dbReference type="GO" id="GO:0005829">
    <property type="term" value="C:cytosol"/>
    <property type="evidence" value="ECO:0007669"/>
    <property type="project" value="TreeGrafter"/>
</dbReference>
<dbReference type="HAMAP" id="MF_03056">
    <property type="entry name" value="TRM82"/>
    <property type="match status" value="1"/>
</dbReference>
<evidence type="ECO:0000313" key="9">
    <source>
        <dbReference type="EMBL" id="KAF4611287.1"/>
    </source>
</evidence>
<evidence type="ECO:0008006" key="11">
    <source>
        <dbReference type="Google" id="ProtNLM"/>
    </source>
</evidence>
<dbReference type="GO" id="GO:0043527">
    <property type="term" value="C:tRNA methyltransferase complex"/>
    <property type="evidence" value="ECO:0007669"/>
    <property type="project" value="TreeGrafter"/>
</dbReference>
<dbReference type="Gene3D" id="2.130.10.10">
    <property type="entry name" value="YVTN repeat-like/Quinoprotein amine dehydrogenase"/>
    <property type="match status" value="2"/>
</dbReference>
<feature type="repeat" description="WD" evidence="7">
    <location>
        <begin position="55"/>
        <end position="89"/>
    </location>
</feature>
<dbReference type="Pfam" id="PF00400">
    <property type="entry name" value="WD40"/>
    <property type="match status" value="1"/>
</dbReference>
<keyword evidence="2 6" id="KW-0853">WD repeat</keyword>
<dbReference type="SMART" id="SM00320">
    <property type="entry name" value="WD40"/>
    <property type="match status" value="3"/>
</dbReference>
<dbReference type="EMBL" id="JAACJL010000058">
    <property type="protein sequence ID" value="KAF4611287.1"/>
    <property type="molecule type" value="Genomic_DNA"/>
</dbReference>
<keyword evidence="3 6" id="KW-0819">tRNA processing</keyword>
<feature type="compositionally biased region" description="Basic residues" evidence="8">
    <location>
        <begin position="277"/>
        <end position="290"/>
    </location>
</feature>
<comment type="function">
    <text evidence="6">Required for the formation of N(7)-methylguanine at position 46 (m7G46) in tRNA. In the complex, it is required to stabilize and induce conformational changes of the catalytic subunit.</text>
</comment>
<dbReference type="SUPFAM" id="SSF101908">
    <property type="entry name" value="Putative isomerase YbhE"/>
    <property type="match status" value="1"/>
</dbReference>
<dbReference type="UniPathway" id="UPA00989"/>
<evidence type="ECO:0000256" key="7">
    <source>
        <dbReference type="PROSITE-ProRule" id="PRU00221"/>
    </source>
</evidence>
<feature type="compositionally biased region" description="Acidic residues" evidence="8">
    <location>
        <begin position="297"/>
        <end position="312"/>
    </location>
</feature>
<sequence length="555" mass="60644">MRNYPPTRLFVGPARTVDITGPHIQILDTSTGSVLHSTTTFPEEKKAGVLKSGPIRCAAVDRDVRYLITAGEDKMLKVWDLADGLQLLSERELPKKPTSLAFTADAQTILASDKFGDVFSYPFTYVPLTQDQKKEQQRKRDALSSHENPSGGNLILGHASPLNAFLLTHDEKYIITADRDEHIRVSWFPKGYNIEMYCLGHLKFVSAIHIPASEPTTLISGGGDPMLKVWDWLSGKLKYEVPVLDSVEPFIGVKATKRKRGLPEDDGEGTLPEGTKFRRKKGKNTKKGKGKEREGTAEEGEGEQAEGAEEEPAEQKPETVLVIHAIESVQTESGAYVVFSAVGTTALFIFPLKTGVSTSDIQHFDFKRPVLDFTILEGKSILVSLDGEWKRSEEDGEVSVDNSMVRVVKFAEGGKLTEDEETLKSVVTTLNTSALVTATAEELKKLDVYGDLVAMPKYAADADGEALPIENLLPGSLPIGAPELSSSETAKLATAAKGKVELSKKELGRMKTKQAVLAKAQEQGLGINSPRETEDGEERETKKMKQDGDVEMEGA</sequence>
<dbReference type="PANTHER" id="PTHR16288">
    <property type="entry name" value="WD40 REPEAT PROTEIN 4"/>
    <property type="match status" value="1"/>
</dbReference>
<dbReference type="PROSITE" id="PS50082">
    <property type="entry name" value="WD_REPEATS_2"/>
    <property type="match status" value="1"/>
</dbReference>
<dbReference type="PANTHER" id="PTHR16288:SF0">
    <property type="entry name" value="TRNA (GUANINE-N(7)-)-METHYLTRANSFERASE NON-CATALYTIC SUBUNIT WDR4"/>
    <property type="match status" value="1"/>
</dbReference>
<evidence type="ECO:0000256" key="2">
    <source>
        <dbReference type="ARBA" id="ARBA00022574"/>
    </source>
</evidence>
<gene>
    <name evidence="9" type="ORF">D9613_006932</name>
</gene>
<dbReference type="Proteomes" id="UP000521872">
    <property type="component" value="Unassembled WGS sequence"/>
</dbReference>
<organism evidence="9 10">
    <name type="scientific">Agrocybe pediades</name>
    <dbReference type="NCBI Taxonomy" id="84607"/>
    <lineage>
        <taxon>Eukaryota</taxon>
        <taxon>Fungi</taxon>
        <taxon>Dikarya</taxon>
        <taxon>Basidiomycota</taxon>
        <taxon>Agaricomycotina</taxon>
        <taxon>Agaricomycetes</taxon>
        <taxon>Agaricomycetidae</taxon>
        <taxon>Agaricales</taxon>
        <taxon>Agaricineae</taxon>
        <taxon>Strophariaceae</taxon>
        <taxon>Agrocybe</taxon>
    </lineage>
</organism>
<reference evidence="9 10" key="1">
    <citation type="submission" date="2019-12" db="EMBL/GenBank/DDBJ databases">
        <authorList>
            <person name="Floudas D."/>
            <person name="Bentzer J."/>
            <person name="Ahren D."/>
            <person name="Johansson T."/>
            <person name="Persson P."/>
            <person name="Tunlid A."/>
        </authorList>
    </citation>
    <scope>NUCLEOTIDE SEQUENCE [LARGE SCALE GENOMIC DNA]</scope>
    <source>
        <strain evidence="9 10">CBS 102.39</strain>
    </source>
</reference>
<feature type="compositionally biased region" description="Basic and acidic residues" evidence="8">
    <location>
        <begin position="539"/>
        <end position="548"/>
    </location>
</feature>
<feature type="compositionally biased region" description="Basic and acidic residues" evidence="8">
    <location>
        <begin position="131"/>
        <end position="144"/>
    </location>
</feature>
<keyword evidence="4 6" id="KW-0677">Repeat</keyword>
<dbReference type="GO" id="GO:0106004">
    <property type="term" value="P:tRNA (guanine-N7)-methylation"/>
    <property type="evidence" value="ECO:0007669"/>
    <property type="project" value="UniProtKB-UniRule"/>
</dbReference>
<name>A0A8H4QJ45_9AGAR</name>
<dbReference type="InterPro" id="IPR001680">
    <property type="entry name" value="WD40_rpt"/>
</dbReference>
<comment type="similarity">
    <text evidence="6">Belongs to the WD repeat TRM82 family.</text>
</comment>
<dbReference type="InterPro" id="IPR015943">
    <property type="entry name" value="WD40/YVTN_repeat-like_dom_sf"/>
</dbReference>
<feature type="region of interest" description="Disordered" evidence="8">
    <location>
        <begin position="513"/>
        <end position="555"/>
    </location>
</feature>
<accession>A0A8H4QJ45</accession>
<dbReference type="AlphaFoldDB" id="A0A8H4QJ45"/>
<protein>
    <recommendedName>
        <fullName evidence="11">Transfer RNA methyltransferase 82</fullName>
    </recommendedName>
</protein>
<dbReference type="GO" id="GO:0005634">
    <property type="term" value="C:nucleus"/>
    <property type="evidence" value="ECO:0007669"/>
    <property type="project" value="UniProtKB-SubCell"/>
</dbReference>
<feature type="region of interest" description="Disordered" evidence="8">
    <location>
        <begin position="130"/>
        <end position="152"/>
    </location>
</feature>
<comment type="caution">
    <text evidence="9">The sequence shown here is derived from an EMBL/GenBank/DDBJ whole genome shotgun (WGS) entry which is preliminary data.</text>
</comment>
<dbReference type="InterPro" id="IPR028884">
    <property type="entry name" value="Trm82"/>
</dbReference>
<evidence type="ECO:0000256" key="1">
    <source>
        <dbReference type="ARBA" id="ARBA00004123"/>
    </source>
</evidence>
<dbReference type="InterPro" id="IPR019775">
    <property type="entry name" value="WD40_repeat_CS"/>
</dbReference>
<evidence type="ECO:0000256" key="3">
    <source>
        <dbReference type="ARBA" id="ARBA00022694"/>
    </source>
</evidence>
<comment type="subcellular location">
    <subcellularLocation>
        <location evidence="1 6">Nucleus</location>
    </subcellularLocation>
</comment>
<keyword evidence="10" id="KW-1185">Reference proteome</keyword>
<evidence type="ECO:0000256" key="5">
    <source>
        <dbReference type="ARBA" id="ARBA00023242"/>
    </source>
</evidence>